<protein>
    <submittedName>
        <fullName evidence="1">Uncharacterized protein</fullName>
    </submittedName>
</protein>
<comment type="caution">
    <text evidence="1">The sequence shown here is derived from an EMBL/GenBank/DDBJ whole genome shotgun (WGS) entry which is preliminary data.</text>
</comment>
<accession>A0A645FR11</accession>
<evidence type="ECO:0000313" key="1">
    <source>
        <dbReference type="EMBL" id="MPN16052.1"/>
    </source>
</evidence>
<sequence length="76" mass="8808">MRKIKTVKAYIYGKKDSLILGNLKCLNNKVKDFLVILSINLKPACISYTHRILLSAPDTLRRNHFSVNYGHNYRKS</sequence>
<reference evidence="1" key="1">
    <citation type="submission" date="2019-08" db="EMBL/GenBank/DDBJ databases">
        <authorList>
            <person name="Kucharzyk K."/>
            <person name="Murdoch R.W."/>
            <person name="Higgins S."/>
            <person name="Loffler F."/>
        </authorList>
    </citation>
    <scope>NUCLEOTIDE SEQUENCE</scope>
</reference>
<gene>
    <name evidence="1" type="ORF">SDC9_163390</name>
</gene>
<dbReference type="AlphaFoldDB" id="A0A645FR11"/>
<proteinExistence type="predicted"/>
<organism evidence="1">
    <name type="scientific">bioreactor metagenome</name>
    <dbReference type="NCBI Taxonomy" id="1076179"/>
    <lineage>
        <taxon>unclassified sequences</taxon>
        <taxon>metagenomes</taxon>
        <taxon>ecological metagenomes</taxon>
    </lineage>
</organism>
<name>A0A645FR11_9ZZZZ</name>
<dbReference type="EMBL" id="VSSQ01062949">
    <property type="protein sequence ID" value="MPN16052.1"/>
    <property type="molecule type" value="Genomic_DNA"/>
</dbReference>